<evidence type="ECO:0000256" key="2">
    <source>
        <dbReference type="ARBA" id="ARBA00022448"/>
    </source>
</evidence>
<protein>
    <submittedName>
        <fullName evidence="4">Purine permease</fullName>
    </submittedName>
</protein>
<comment type="caution">
    <text evidence="4">The sequence shown here is derived from an EMBL/GenBank/DDBJ whole genome shotgun (WGS) entry which is preliminary data.</text>
</comment>
<accession>A0A921HS26</accession>
<reference evidence="4" key="2">
    <citation type="submission" date="2021-09" db="EMBL/GenBank/DDBJ databases">
        <authorList>
            <person name="Gilroy R."/>
        </authorList>
    </citation>
    <scope>NUCLEOTIDE SEQUENCE</scope>
    <source>
        <strain evidence="4">7886</strain>
    </source>
</reference>
<dbReference type="PANTHER" id="PTHR42810">
    <property type="entry name" value="PURINE PERMEASE C1399.01C-RELATED"/>
    <property type="match status" value="1"/>
</dbReference>
<organism evidence="4 5">
    <name type="scientific">Companilactobacillus farciminis</name>
    <dbReference type="NCBI Taxonomy" id="1612"/>
    <lineage>
        <taxon>Bacteria</taxon>
        <taxon>Bacillati</taxon>
        <taxon>Bacillota</taxon>
        <taxon>Bacilli</taxon>
        <taxon>Lactobacillales</taxon>
        <taxon>Lactobacillaceae</taxon>
        <taxon>Companilactobacillus</taxon>
    </lineage>
</organism>
<evidence type="ECO:0000256" key="1">
    <source>
        <dbReference type="ARBA" id="ARBA00008821"/>
    </source>
</evidence>
<gene>
    <name evidence="4" type="ORF">K8V88_07910</name>
</gene>
<feature type="transmembrane region" description="Helical" evidence="3">
    <location>
        <begin position="30"/>
        <end position="48"/>
    </location>
</feature>
<dbReference type="GO" id="GO:0042907">
    <property type="term" value="F:xanthine transmembrane transporter activity"/>
    <property type="evidence" value="ECO:0007669"/>
    <property type="project" value="TreeGrafter"/>
</dbReference>
<feature type="non-terminal residue" evidence="4">
    <location>
        <position position="1"/>
    </location>
</feature>
<name>A0A921HS26_9LACO</name>
<reference evidence="4" key="1">
    <citation type="journal article" date="2021" name="PeerJ">
        <title>Extensive microbial diversity within the chicken gut microbiome revealed by metagenomics and culture.</title>
        <authorList>
            <person name="Gilroy R."/>
            <person name="Ravi A."/>
            <person name="Getino M."/>
            <person name="Pursley I."/>
            <person name="Horton D.L."/>
            <person name="Alikhan N.F."/>
            <person name="Baker D."/>
            <person name="Gharbi K."/>
            <person name="Hall N."/>
            <person name="Watson M."/>
            <person name="Adriaenssens E.M."/>
            <person name="Foster-Nyarko E."/>
            <person name="Jarju S."/>
            <person name="Secka A."/>
            <person name="Antonio M."/>
            <person name="Oren A."/>
            <person name="Chaudhuri R.R."/>
            <person name="La Ragione R."/>
            <person name="Hildebrand F."/>
            <person name="Pallen M.J."/>
        </authorList>
    </citation>
    <scope>NUCLEOTIDE SEQUENCE</scope>
    <source>
        <strain evidence="4">7886</strain>
    </source>
</reference>
<feature type="transmembrane region" description="Helical" evidence="3">
    <location>
        <begin position="60"/>
        <end position="80"/>
    </location>
</feature>
<dbReference type="EMBL" id="DYWC01000181">
    <property type="protein sequence ID" value="HJF87349.1"/>
    <property type="molecule type" value="Genomic_DNA"/>
</dbReference>
<dbReference type="PANTHER" id="PTHR42810:SF2">
    <property type="entry name" value="PURINE PERMEASE C1399.01C-RELATED"/>
    <property type="match status" value="1"/>
</dbReference>
<proteinExistence type="inferred from homology"/>
<keyword evidence="2" id="KW-0813">Transport</keyword>
<keyword evidence="3" id="KW-1133">Transmembrane helix</keyword>
<comment type="similarity">
    <text evidence="1">Belongs to the nucleobase:cation symporter-2 (NCS2) (TC 2.A.40) family.</text>
</comment>
<keyword evidence="3" id="KW-0812">Transmembrane</keyword>
<keyword evidence="3" id="KW-0472">Membrane</keyword>
<dbReference type="GO" id="GO:0005886">
    <property type="term" value="C:plasma membrane"/>
    <property type="evidence" value="ECO:0007669"/>
    <property type="project" value="TreeGrafter"/>
</dbReference>
<dbReference type="Proteomes" id="UP000747013">
    <property type="component" value="Unassembled WGS sequence"/>
</dbReference>
<dbReference type="AlphaFoldDB" id="A0A921HS26"/>
<evidence type="ECO:0000313" key="5">
    <source>
        <dbReference type="Proteomes" id="UP000747013"/>
    </source>
</evidence>
<evidence type="ECO:0000256" key="3">
    <source>
        <dbReference type="SAM" id="Phobius"/>
    </source>
</evidence>
<sequence>IGGVFAIITVTIMLNGLNVIRGLETTDRDLYIIGIPIVLTLALVLLPASVTKNAPQILQYLLGSPIAVAAIAAIILNLVMPKSNPEVTTA</sequence>
<evidence type="ECO:0000313" key="4">
    <source>
        <dbReference type="EMBL" id="HJF87349.1"/>
    </source>
</evidence>